<reference evidence="2 3" key="1">
    <citation type="journal article" date="2023" name="Elife">
        <title>Identification of key yeast species and microbe-microbe interactions impacting larval growth of Drosophila in the wild.</title>
        <authorList>
            <person name="Mure A."/>
            <person name="Sugiura Y."/>
            <person name="Maeda R."/>
            <person name="Honda K."/>
            <person name="Sakurai N."/>
            <person name="Takahashi Y."/>
            <person name="Watada M."/>
            <person name="Katoh T."/>
            <person name="Gotoh A."/>
            <person name="Gotoh Y."/>
            <person name="Taniguchi I."/>
            <person name="Nakamura K."/>
            <person name="Hayashi T."/>
            <person name="Katayama T."/>
            <person name="Uemura T."/>
            <person name="Hattori Y."/>
        </authorList>
    </citation>
    <scope>NUCLEOTIDE SEQUENCE [LARGE SCALE GENOMIC DNA]</scope>
    <source>
        <strain evidence="2 3">SC-9</strain>
    </source>
</reference>
<organism evidence="2 3">
    <name type="scientific">Saccharomycopsis crataegensis</name>
    <dbReference type="NCBI Taxonomy" id="43959"/>
    <lineage>
        <taxon>Eukaryota</taxon>
        <taxon>Fungi</taxon>
        <taxon>Dikarya</taxon>
        <taxon>Ascomycota</taxon>
        <taxon>Saccharomycotina</taxon>
        <taxon>Saccharomycetes</taxon>
        <taxon>Saccharomycopsidaceae</taxon>
        <taxon>Saccharomycopsis</taxon>
    </lineage>
</organism>
<name>A0AAV5QEY8_9ASCO</name>
<dbReference type="RefSeq" id="XP_064849758.1">
    <property type="nucleotide sequence ID" value="XM_064993686.1"/>
</dbReference>
<dbReference type="Pfam" id="PF11001">
    <property type="entry name" value="AFUB_07903_YDR124W_hel"/>
    <property type="match status" value="1"/>
</dbReference>
<proteinExistence type="predicted"/>
<comment type="caution">
    <text evidence="2">The sequence shown here is derived from an EMBL/GenBank/DDBJ whole genome shotgun (WGS) entry which is preliminary data.</text>
</comment>
<dbReference type="Proteomes" id="UP001360560">
    <property type="component" value="Unassembled WGS sequence"/>
</dbReference>
<feature type="domain" description="Subtelomeric hrmA-associated cluster protein AFUB-079030/YDR124W-like helical bundle" evidence="1">
    <location>
        <begin position="95"/>
        <end position="226"/>
    </location>
</feature>
<evidence type="ECO:0000313" key="2">
    <source>
        <dbReference type="EMBL" id="GMM32758.1"/>
    </source>
</evidence>
<dbReference type="PANTHER" id="PTHR36102:SF1">
    <property type="entry name" value="YDR124W-LIKE HELICAL BUNDLE DOMAIN-CONTAINING PROTEIN"/>
    <property type="match status" value="1"/>
</dbReference>
<accession>A0AAV5QEY8</accession>
<dbReference type="InterPro" id="IPR021264">
    <property type="entry name" value="AFUB_079030/YDR124W-like"/>
</dbReference>
<evidence type="ECO:0000259" key="1">
    <source>
        <dbReference type="Pfam" id="PF11001"/>
    </source>
</evidence>
<gene>
    <name evidence="2" type="ORF">DASC09_000830</name>
</gene>
<dbReference type="AlphaFoldDB" id="A0AAV5QEY8"/>
<dbReference type="EMBL" id="BTFZ01000001">
    <property type="protein sequence ID" value="GMM32758.1"/>
    <property type="molecule type" value="Genomic_DNA"/>
</dbReference>
<dbReference type="GeneID" id="90070737"/>
<dbReference type="PANTHER" id="PTHR36102">
    <property type="entry name" value="CHROMOSOME 10, WHOLE GENOME SHOTGUN SEQUENCE"/>
    <property type="match status" value="1"/>
</dbReference>
<keyword evidence="3" id="KW-1185">Reference proteome</keyword>
<protein>
    <recommendedName>
        <fullName evidence="1">Subtelomeric hrmA-associated cluster protein AFUB-079030/YDR124W-like helical bundle domain-containing protein</fullName>
    </recommendedName>
</protein>
<dbReference type="InterPro" id="IPR047092">
    <property type="entry name" value="AFUB_07903/YDR124W-like_hel"/>
</dbReference>
<evidence type="ECO:0000313" key="3">
    <source>
        <dbReference type="Proteomes" id="UP001360560"/>
    </source>
</evidence>
<sequence length="432" mass="50108">MEKSRAIESVCRSLKRSNVDFVLLIKSDDGNSCIYNSSNLRNVADRMKKYTSLFIKNERYDLPKSFHSNVPEDTITRINTFHPSLVNNIKVLDFKDSENIDSHYDRLFSELQQNNCKTIAKCWIKEIEPNKQSIFPYKNGKESMPAWWPQNVVHREPDHIKKEERIRLLKTIIRNDLENFFEDQNVSKNGIVLETLADKLRDAENSFISKMSHDKISILRELYYFAHNEELWRKGRLSNSSIAVSDFDSLRSKRSENLRRSTHTADDSSIYKDDSEIGIENSTILNESTPQKVNKAAMTSPMWQDIKPLNHSYNQLFQTSTYRPLDTNIINTNVLTSTNYCTSSDEEQSSLVSFINYCNNNAFGYGSLESQVPKNMINDVLLDNELSHKINDIFSASGPSLLREYPDCLTLKRSQDQIDFFPANTEFKRARR</sequence>